<gene>
    <name evidence="10" type="ORF">CROQUDRAFT_52371</name>
</gene>
<accession>A0A9P6NB13</accession>
<keyword evidence="7" id="KW-0539">Nucleus</keyword>
<organism evidence="10 11">
    <name type="scientific">Cronartium quercuum f. sp. fusiforme G11</name>
    <dbReference type="NCBI Taxonomy" id="708437"/>
    <lineage>
        <taxon>Eukaryota</taxon>
        <taxon>Fungi</taxon>
        <taxon>Dikarya</taxon>
        <taxon>Basidiomycota</taxon>
        <taxon>Pucciniomycotina</taxon>
        <taxon>Pucciniomycetes</taxon>
        <taxon>Pucciniales</taxon>
        <taxon>Coleosporiaceae</taxon>
        <taxon>Cronartium</taxon>
    </lineage>
</organism>
<name>A0A9P6NB13_9BASI</name>
<evidence type="ECO:0000256" key="4">
    <source>
        <dbReference type="ARBA" id="ARBA00022842"/>
    </source>
</evidence>
<dbReference type="EMBL" id="MU167407">
    <property type="protein sequence ID" value="KAG0141002.1"/>
    <property type="molecule type" value="Genomic_DNA"/>
</dbReference>
<keyword evidence="5 7" id="KW-0695">RNA-directed DNA polymerase</keyword>
<dbReference type="GO" id="GO:0070034">
    <property type="term" value="F:telomerase RNA binding"/>
    <property type="evidence" value="ECO:0007669"/>
    <property type="project" value="TreeGrafter"/>
</dbReference>
<dbReference type="PANTHER" id="PTHR12066">
    <property type="entry name" value="TELOMERASE REVERSE TRANSCRIPTASE"/>
    <property type="match status" value="1"/>
</dbReference>
<dbReference type="Proteomes" id="UP000886653">
    <property type="component" value="Unassembled WGS sequence"/>
</dbReference>
<dbReference type="GO" id="GO:0007004">
    <property type="term" value="P:telomere maintenance via telomerase"/>
    <property type="evidence" value="ECO:0007669"/>
    <property type="project" value="TreeGrafter"/>
</dbReference>
<evidence type="ECO:0000256" key="3">
    <source>
        <dbReference type="ARBA" id="ARBA00022723"/>
    </source>
</evidence>
<evidence type="ECO:0000256" key="8">
    <source>
        <dbReference type="SAM" id="Phobius"/>
    </source>
</evidence>
<evidence type="ECO:0000313" key="10">
    <source>
        <dbReference type="EMBL" id="KAG0141002.1"/>
    </source>
</evidence>
<sequence>MAGSHIKALYLAKRVFPSVFGLKSFCDDKENIERLPPIKTPKRLKSFISSTGLITQIVKSSASDRTSEALQKYCPRKYFNQPLTEDEKLSVVKLIEPSSIGHERKSSPVLISGSNLSIESKAKMMSPKSKPKFLQFTCSNYEIEAYLWSMIHSYGFGHWWGKSSNNEKVVRQNIAKIIKLRRFEKISLHQLLQDLSISECFSSATSNVKSLAMFHDFVWWFYNSFIGSLIQVFCFLMSIFASQYLPESAKFQP</sequence>
<comment type="function">
    <text evidence="7">Telomerase is a ribonucleoprotein enzyme essential for the replication of chromosome termini in most eukaryotes. It elongates telomeres. It is a reverse transcriptase that adds simple sequence repeats to chromosome ends by copying a template sequence within the RNA component of the enzyme.</text>
</comment>
<keyword evidence="11" id="KW-1185">Reference proteome</keyword>
<evidence type="ECO:0000256" key="5">
    <source>
        <dbReference type="ARBA" id="ARBA00022918"/>
    </source>
</evidence>
<evidence type="ECO:0000256" key="6">
    <source>
        <dbReference type="ARBA" id="ARBA00048173"/>
    </source>
</evidence>
<keyword evidence="4 7" id="KW-0460">Magnesium</keyword>
<dbReference type="GO" id="GO:0003720">
    <property type="term" value="F:telomerase activity"/>
    <property type="evidence" value="ECO:0007669"/>
    <property type="project" value="InterPro"/>
</dbReference>
<dbReference type="SMART" id="SM00975">
    <property type="entry name" value="Telomerase_RBD"/>
    <property type="match status" value="1"/>
</dbReference>
<comment type="subcellular location">
    <subcellularLocation>
        <location evidence="7">Nucleus</location>
    </subcellularLocation>
    <subcellularLocation>
        <location evidence="7">Chromosome</location>
        <location evidence="7">Telomere</location>
    </subcellularLocation>
</comment>
<keyword evidence="3 7" id="KW-0479">Metal-binding</keyword>
<keyword evidence="8" id="KW-0812">Transmembrane</keyword>
<keyword evidence="8" id="KW-1133">Transmembrane helix</keyword>
<dbReference type="Gene3D" id="1.10.132.70">
    <property type="match status" value="1"/>
</dbReference>
<keyword evidence="8" id="KW-0472">Membrane</keyword>
<protein>
    <recommendedName>
        <fullName evidence="7">Telomerase reverse transcriptase</fullName>
        <ecNumber evidence="7">2.7.7.49</ecNumber>
    </recommendedName>
    <alternativeName>
        <fullName evidence="7">Telomerase catalytic subunit</fullName>
    </alternativeName>
</protein>
<keyword evidence="7" id="KW-0779">Telomere</keyword>
<dbReference type="PANTHER" id="PTHR12066:SF0">
    <property type="entry name" value="TELOMERASE REVERSE TRANSCRIPTASE"/>
    <property type="match status" value="1"/>
</dbReference>
<dbReference type="GO" id="GO:0042162">
    <property type="term" value="F:telomeric DNA binding"/>
    <property type="evidence" value="ECO:0007669"/>
    <property type="project" value="TreeGrafter"/>
</dbReference>
<dbReference type="GO" id="GO:0000333">
    <property type="term" value="C:telomerase catalytic core complex"/>
    <property type="evidence" value="ECO:0007669"/>
    <property type="project" value="TreeGrafter"/>
</dbReference>
<comment type="catalytic activity">
    <reaction evidence="6 7">
        <text>DNA(n) + a 2'-deoxyribonucleoside 5'-triphosphate = DNA(n+1) + diphosphate</text>
        <dbReference type="Rhea" id="RHEA:22508"/>
        <dbReference type="Rhea" id="RHEA-COMP:17339"/>
        <dbReference type="Rhea" id="RHEA-COMP:17340"/>
        <dbReference type="ChEBI" id="CHEBI:33019"/>
        <dbReference type="ChEBI" id="CHEBI:61560"/>
        <dbReference type="ChEBI" id="CHEBI:173112"/>
        <dbReference type="EC" id="2.7.7.49"/>
    </reaction>
</comment>
<dbReference type="EC" id="2.7.7.49" evidence="7"/>
<reference evidence="10" key="1">
    <citation type="submission" date="2013-11" db="EMBL/GenBank/DDBJ databases">
        <title>Genome sequence of the fusiform rust pathogen reveals effectors for host alternation and coevolution with pine.</title>
        <authorList>
            <consortium name="DOE Joint Genome Institute"/>
            <person name="Smith K."/>
            <person name="Pendleton A."/>
            <person name="Kubisiak T."/>
            <person name="Anderson C."/>
            <person name="Salamov A."/>
            <person name="Aerts A."/>
            <person name="Riley R."/>
            <person name="Clum A."/>
            <person name="Lindquist E."/>
            <person name="Ence D."/>
            <person name="Campbell M."/>
            <person name="Kronenberg Z."/>
            <person name="Feau N."/>
            <person name="Dhillon B."/>
            <person name="Hamelin R."/>
            <person name="Burleigh J."/>
            <person name="Smith J."/>
            <person name="Yandell M."/>
            <person name="Nelson C."/>
            <person name="Grigoriev I."/>
            <person name="Davis J."/>
        </authorList>
    </citation>
    <scope>NUCLEOTIDE SEQUENCE</scope>
    <source>
        <strain evidence="10">G11</strain>
    </source>
</reference>
<keyword evidence="1 7" id="KW-0808">Transferase</keyword>
<feature type="transmembrane region" description="Helical" evidence="8">
    <location>
        <begin position="219"/>
        <end position="241"/>
    </location>
</feature>
<feature type="domain" description="Telomerase ribonucleoprotein complex - RNA-binding" evidence="9">
    <location>
        <begin position="141"/>
        <end position="246"/>
    </location>
</feature>
<dbReference type="InterPro" id="IPR021891">
    <property type="entry name" value="Telomerase_RBD"/>
</dbReference>
<evidence type="ECO:0000259" key="9">
    <source>
        <dbReference type="SMART" id="SM00975"/>
    </source>
</evidence>
<evidence type="ECO:0000313" key="11">
    <source>
        <dbReference type="Proteomes" id="UP000886653"/>
    </source>
</evidence>
<evidence type="ECO:0000256" key="1">
    <source>
        <dbReference type="ARBA" id="ARBA00022679"/>
    </source>
</evidence>
<keyword evidence="2 7" id="KW-0548">Nucleotidyltransferase</keyword>
<dbReference type="GO" id="GO:0046872">
    <property type="term" value="F:metal ion binding"/>
    <property type="evidence" value="ECO:0007669"/>
    <property type="project" value="UniProtKB-KW"/>
</dbReference>
<dbReference type="AlphaFoldDB" id="A0A9P6NB13"/>
<dbReference type="InterPro" id="IPR003545">
    <property type="entry name" value="Telomerase_RT"/>
</dbReference>
<dbReference type="GO" id="GO:0000781">
    <property type="term" value="C:chromosome, telomeric region"/>
    <property type="evidence" value="ECO:0007669"/>
    <property type="project" value="UniProtKB-SubCell"/>
</dbReference>
<dbReference type="OrthoDB" id="289721at2759"/>
<evidence type="ECO:0000256" key="7">
    <source>
        <dbReference type="RuleBase" id="RU365061"/>
    </source>
</evidence>
<proteinExistence type="inferred from homology"/>
<dbReference type="Pfam" id="PF12009">
    <property type="entry name" value="Telomerase_RBD"/>
    <property type="match status" value="1"/>
</dbReference>
<comment type="caution">
    <text evidence="10">The sequence shown here is derived from an EMBL/GenBank/DDBJ whole genome shotgun (WGS) entry which is preliminary data.</text>
</comment>
<keyword evidence="7" id="KW-0158">Chromosome</keyword>
<comment type="similarity">
    <text evidence="7">Belongs to the reverse transcriptase family. Telomerase subfamily.</text>
</comment>
<evidence type="ECO:0000256" key="2">
    <source>
        <dbReference type="ARBA" id="ARBA00022695"/>
    </source>
</evidence>